<dbReference type="InterPro" id="IPR051299">
    <property type="entry name" value="AB_hydrolase_lip/est"/>
</dbReference>
<evidence type="ECO:0000313" key="6">
    <source>
        <dbReference type="EMBL" id="QBM89058.1"/>
    </source>
</evidence>
<dbReference type="GO" id="GO:0006629">
    <property type="term" value="P:lipid metabolic process"/>
    <property type="evidence" value="ECO:0007669"/>
    <property type="project" value="InterPro"/>
</dbReference>
<gene>
    <name evidence="6" type="primary">MPUL0D01180</name>
    <name evidence="6" type="ORF">METSCH_D01180</name>
</gene>
<reference evidence="7" key="1">
    <citation type="submission" date="2019-03" db="EMBL/GenBank/DDBJ databases">
        <title>Snf2 controls pulcherriminic acid biosynthesis and connects pigmentation and antifungal activity of the yeast Metschnikowia pulcherrima.</title>
        <authorList>
            <person name="Gore-Lloyd D."/>
            <person name="Sumann I."/>
            <person name="Brachmann A.O."/>
            <person name="Schneeberger K."/>
            <person name="Ortiz-Merino R.A."/>
            <person name="Moreno-Beltran M."/>
            <person name="Schlaefli M."/>
            <person name="Kirner P."/>
            <person name="Santos Kron A."/>
            <person name="Wolfe K.H."/>
            <person name="Piel J."/>
            <person name="Ahrens C.H."/>
            <person name="Henk D."/>
            <person name="Freimoser F.M."/>
        </authorList>
    </citation>
    <scope>NUCLEOTIDE SEQUENCE [LARGE SCALE GENOMIC DNA]</scope>
    <source>
        <strain evidence="7">APC 1.2</strain>
    </source>
</reference>
<feature type="transmembrane region" description="Helical" evidence="4">
    <location>
        <begin position="6"/>
        <end position="27"/>
    </location>
</feature>
<keyword evidence="2" id="KW-0732">Signal</keyword>
<dbReference type="PANTHER" id="PTHR46640:SF1">
    <property type="entry name" value="FUNGAL LIPASE-LIKE DOMAIN-CONTAINING PROTEIN-RELATED"/>
    <property type="match status" value="1"/>
</dbReference>
<dbReference type="InterPro" id="IPR029058">
    <property type="entry name" value="AB_hydrolase_fold"/>
</dbReference>
<name>A0A4P6XSE4_9ASCO</name>
<keyword evidence="7" id="KW-1185">Reference proteome</keyword>
<dbReference type="Gene3D" id="3.40.50.1820">
    <property type="entry name" value="alpha/beta hydrolase"/>
    <property type="match status" value="1"/>
</dbReference>
<keyword evidence="4" id="KW-1133">Transmembrane helix</keyword>
<evidence type="ECO:0000256" key="3">
    <source>
        <dbReference type="ARBA" id="ARBA00022801"/>
    </source>
</evidence>
<sequence length="364" mass="41131">MNDQIIARLLWILIAITVIPIGLYVYLSAKLTTGSLLKELLSQNDNLIYHKTPQPVAIEAYNDLHIYARLIDISYCIDSYHQIESPFKCELCSPVSNNMSLICQWYFDDAVCGYISKTYSNLFENEYLDHSNKLKKIVVSLRGTRSLHDTVADIQVSMIDYKNRGLNIPICGTECRVHSGFWGYYKSTLEIIESRLQAEIEVSKPNYELIFVGHSLGGSVALLLALHFLDLGYSKMTLVTMGQPLVGNNAFATWADKILGSSNSTLLGRSPIQFIRVIHKGDVVATVPRNGRLFERYHNFENQVYINTSAEAVVPQPNQVVDCFSGDNPKCIAGDFATPFSPQDDFYRNHNTYFRRMGLCGFHI</sequence>
<keyword evidence="4" id="KW-0812">Transmembrane</keyword>
<dbReference type="SUPFAM" id="SSF53474">
    <property type="entry name" value="alpha/beta-Hydrolases"/>
    <property type="match status" value="1"/>
</dbReference>
<evidence type="ECO:0000256" key="4">
    <source>
        <dbReference type="SAM" id="Phobius"/>
    </source>
</evidence>
<dbReference type="EC" id="3.1.1.3" evidence="1"/>
<dbReference type="EMBL" id="CP034459">
    <property type="protein sequence ID" value="QBM89058.1"/>
    <property type="molecule type" value="Genomic_DNA"/>
</dbReference>
<keyword evidence="4" id="KW-0472">Membrane</keyword>
<evidence type="ECO:0000259" key="5">
    <source>
        <dbReference type="Pfam" id="PF01764"/>
    </source>
</evidence>
<dbReference type="STRING" id="2163413.A0A4P6XSE4"/>
<evidence type="ECO:0000256" key="2">
    <source>
        <dbReference type="ARBA" id="ARBA00022729"/>
    </source>
</evidence>
<protein>
    <recommendedName>
        <fullName evidence="1">triacylglycerol lipase</fullName>
        <ecNumber evidence="1">3.1.1.3</ecNumber>
    </recommendedName>
</protein>
<proteinExistence type="predicted"/>
<keyword evidence="3" id="KW-0378">Hydrolase</keyword>
<dbReference type="AlphaFoldDB" id="A0A4P6XSE4"/>
<dbReference type="Pfam" id="PF01764">
    <property type="entry name" value="Lipase_3"/>
    <property type="match status" value="1"/>
</dbReference>
<dbReference type="Proteomes" id="UP000292447">
    <property type="component" value="Chromosome IV"/>
</dbReference>
<evidence type="ECO:0000256" key="1">
    <source>
        <dbReference type="ARBA" id="ARBA00013279"/>
    </source>
</evidence>
<evidence type="ECO:0000313" key="7">
    <source>
        <dbReference type="Proteomes" id="UP000292447"/>
    </source>
</evidence>
<organism evidence="6 7">
    <name type="scientific">Metschnikowia aff. pulcherrima</name>
    <dbReference type="NCBI Taxonomy" id="2163413"/>
    <lineage>
        <taxon>Eukaryota</taxon>
        <taxon>Fungi</taxon>
        <taxon>Dikarya</taxon>
        <taxon>Ascomycota</taxon>
        <taxon>Saccharomycotina</taxon>
        <taxon>Pichiomycetes</taxon>
        <taxon>Metschnikowiaceae</taxon>
        <taxon>Metschnikowia</taxon>
    </lineage>
</organism>
<feature type="domain" description="Fungal lipase-type" evidence="5">
    <location>
        <begin position="138"/>
        <end position="289"/>
    </location>
</feature>
<accession>A0A4P6XSE4</accession>
<dbReference type="CDD" id="cd00519">
    <property type="entry name" value="Lipase_3"/>
    <property type="match status" value="1"/>
</dbReference>
<dbReference type="InterPro" id="IPR002921">
    <property type="entry name" value="Fungal_lipase-type"/>
</dbReference>
<dbReference type="GO" id="GO:0004806">
    <property type="term" value="F:triacylglycerol lipase activity"/>
    <property type="evidence" value="ECO:0007669"/>
    <property type="project" value="UniProtKB-EC"/>
</dbReference>
<dbReference type="PANTHER" id="PTHR46640">
    <property type="entry name" value="TRIACYLGLYCEROL LIPASE, PUTATIVE (AFU_ORTHOLOGUE AFUA_6G06510)-RELATED"/>
    <property type="match status" value="1"/>
</dbReference>